<keyword evidence="3" id="KW-0378">Hydrolase</keyword>
<dbReference type="GO" id="GO:0009277">
    <property type="term" value="C:fungal-type cell wall"/>
    <property type="evidence" value="ECO:0007669"/>
    <property type="project" value="TreeGrafter"/>
</dbReference>
<keyword evidence="5" id="KW-0732">Signal</keyword>
<evidence type="ECO:0000256" key="5">
    <source>
        <dbReference type="SAM" id="SignalP"/>
    </source>
</evidence>
<dbReference type="InterPro" id="IPR017853">
    <property type="entry name" value="GH"/>
</dbReference>
<dbReference type="EMBL" id="LASV01000192">
    <property type="protein sequence ID" value="KKA21263.1"/>
    <property type="molecule type" value="Genomic_DNA"/>
</dbReference>
<dbReference type="AlphaFoldDB" id="A0A0F4YUG5"/>
<evidence type="ECO:0000313" key="7">
    <source>
        <dbReference type="Proteomes" id="UP000053958"/>
    </source>
</evidence>
<protein>
    <submittedName>
        <fullName evidence="6">Cell wall glucanase (Scw4)</fullName>
    </submittedName>
</protein>
<comment type="caution">
    <text evidence="6">The sequence shown here is derived from an EMBL/GenBank/DDBJ whole genome shotgun (WGS) entry which is preliminary data.</text>
</comment>
<dbReference type="PANTHER" id="PTHR16631">
    <property type="entry name" value="GLUCAN 1,3-BETA-GLUCOSIDASE"/>
    <property type="match status" value="1"/>
</dbReference>
<dbReference type="GO" id="GO:0042973">
    <property type="term" value="F:glucan endo-1,3-beta-D-glucosidase activity"/>
    <property type="evidence" value="ECO:0007669"/>
    <property type="project" value="TreeGrafter"/>
</dbReference>
<dbReference type="PANTHER" id="PTHR16631:SF14">
    <property type="entry name" value="FAMILY 17 GLUCOSIDASE SCW10-RELATED"/>
    <property type="match status" value="1"/>
</dbReference>
<dbReference type="InterPro" id="IPR050732">
    <property type="entry name" value="Beta-glucan_modifiers"/>
</dbReference>
<sequence length="394" mass="42794">MKNTVLALAALALLQTALAHSHSPKNHAAKRSKHVERNRDGSSAAAAEVIIWVDQFGHTLSVETKGACTPTQPVGTNVHVQPQPTTLLTTAKLPIPREDPATESTWLSYDTDQYHYPETYAVPTQPSYYPPPAPTSEATSNKYGISYSPYRDDGTCKSQEEVDADIEKLADYPLVRIYGVDCNQVETVTTAAKQHGMKVFAGIYDLKNLQQSLQTIIDAAQGDWSPFDTISIGNELVLRGQNTPSDVVTAVNTARAILRAAGYEGPVVTVDTFNMLIQHPELCEASDYCAANCHAFFDASVTAEEAGPYVREQAERVSAAAGGKKTVITESGWPYAGQPNGAAVPSRVNQDAAIESLKNSFPDGGIILFSAFDDKWKVDNSYTFDTEKFWGLLQ</sequence>
<evidence type="ECO:0000256" key="4">
    <source>
        <dbReference type="SAM" id="MobiDB-lite"/>
    </source>
</evidence>
<dbReference type="GO" id="GO:0071555">
    <property type="term" value="P:cell wall organization"/>
    <property type="evidence" value="ECO:0007669"/>
    <property type="project" value="TreeGrafter"/>
</dbReference>
<evidence type="ECO:0000256" key="2">
    <source>
        <dbReference type="ARBA" id="ARBA00008773"/>
    </source>
</evidence>
<dbReference type="Proteomes" id="UP000053958">
    <property type="component" value="Unassembled WGS sequence"/>
</dbReference>
<dbReference type="SUPFAM" id="SSF51445">
    <property type="entry name" value="(Trans)glycosidases"/>
    <property type="match status" value="1"/>
</dbReference>
<dbReference type="RefSeq" id="XP_013327875.1">
    <property type="nucleotide sequence ID" value="XM_013472421.1"/>
</dbReference>
<feature type="compositionally biased region" description="Basic residues" evidence="4">
    <location>
        <begin position="22"/>
        <end position="34"/>
    </location>
</feature>
<proteinExistence type="inferred from homology"/>
<accession>A0A0F4YUG5</accession>
<evidence type="ECO:0000256" key="1">
    <source>
        <dbReference type="ARBA" id="ARBA00004196"/>
    </source>
</evidence>
<dbReference type="GO" id="GO:0009986">
    <property type="term" value="C:cell surface"/>
    <property type="evidence" value="ECO:0007669"/>
    <property type="project" value="TreeGrafter"/>
</dbReference>
<comment type="subcellular location">
    <subcellularLocation>
        <location evidence="1">Cell envelope</location>
    </subcellularLocation>
</comment>
<feature type="signal peptide" evidence="5">
    <location>
        <begin position="1"/>
        <end position="19"/>
    </location>
</feature>
<reference evidence="6 7" key="1">
    <citation type="submission" date="2015-04" db="EMBL/GenBank/DDBJ databases">
        <authorList>
            <person name="Heijne W.H."/>
            <person name="Fedorova N.D."/>
            <person name="Nierman W.C."/>
            <person name="Vollebregt A.W."/>
            <person name="Zhao Z."/>
            <person name="Wu L."/>
            <person name="Kumar M."/>
            <person name="Stam H."/>
            <person name="van den Berg M.A."/>
            <person name="Pel H.J."/>
        </authorList>
    </citation>
    <scope>NUCLEOTIDE SEQUENCE [LARGE SCALE GENOMIC DNA]</scope>
    <source>
        <strain evidence="6 7">CBS 393.64</strain>
    </source>
</reference>
<feature type="chain" id="PRO_5002482008" evidence="5">
    <location>
        <begin position="20"/>
        <end position="394"/>
    </location>
</feature>
<evidence type="ECO:0000313" key="6">
    <source>
        <dbReference type="EMBL" id="KKA21263.1"/>
    </source>
</evidence>
<dbReference type="GeneID" id="25317051"/>
<dbReference type="OrthoDB" id="941679at2759"/>
<dbReference type="Gene3D" id="3.20.20.80">
    <property type="entry name" value="Glycosidases"/>
    <property type="match status" value="2"/>
</dbReference>
<keyword evidence="7" id="KW-1185">Reference proteome</keyword>
<feature type="region of interest" description="Disordered" evidence="4">
    <location>
        <begin position="20"/>
        <end position="40"/>
    </location>
</feature>
<organism evidence="6 7">
    <name type="scientific">Rasamsonia emersonii (strain ATCC 16479 / CBS 393.64 / IMI 116815)</name>
    <dbReference type="NCBI Taxonomy" id="1408163"/>
    <lineage>
        <taxon>Eukaryota</taxon>
        <taxon>Fungi</taxon>
        <taxon>Dikarya</taxon>
        <taxon>Ascomycota</taxon>
        <taxon>Pezizomycotina</taxon>
        <taxon>Eurotiomycetes</taxon>
        <taxon>Eurotiomycetidae</taxon>
        <taxon>Eurotiales</taxon>
        <taxon>Trichocomaceae</taxon>
        <taxon>Rasamsonia</taxon>
    </lineage>
</organism>
<evidence type="ECO:0000256" key="3">
    <source>
        <dbReference type="ARBA" id="ARBA00022801"/>
    </source>
</evidence>
<comment type="similarity">
    <text evidence="2">Belongs to the glycosyl hydrolase 17 family.</text>
</comment>
<gene>
    <name evidence="6" type="ORF">T310_4704</name>
</gene>
<dbReference type="STRING" id="1408163.A0A0F4YUG5"/>
<name>A0A0F4YUG5_RASE3</name>
<dbReference type="GO" id="GO:0005576">
    <property type="term" value="C:extracellular region"/>
    <property type="evidence" value="ECO:0007669"/>
    <property type="project" value="TreeGrafter"/>
</dbReference>